<accession>A0A1X2GCL5</accession>
<protein>
    <submittedName>
        <fullName evidence="1">Uncharacterized protein</fullName>
    </submittedName>
</protein>
<evidence type="ECO:0000313" key="1">
    <source>
        <dbReference type="EMBL" id="ORX50825.1"/>
    </source>
</evidence>
<proteinExistence type="predicted"/>
<reference evidence="1 2" key="1">
    <citation type="submission" date="2016-07" db="EMBL/GenBank/DDBJ databases">
        <title>Pervasive Adenine N6-methylation of Active Genes in Fungi.</title>
        <authorList>
            <consortium name="DOE Joint Genome Institute"/>
            <person name="Mondo S.J."/>
            <person name="Dannebaum R.O."/>
            <person name="Kuo R.C."/>
            <person name="Labutti K."/>
            <person name="Haridas S."/>
            <person name="Kuo A."/>
            <person name="Salamov A."/>
            <person name="Ahrendt S.R."/>
            <person name="Lipzen A."/>
            <person name="Sullivan W."/>
            <person name="Andreopoulos W.B."/>
            <person name="Clum A."/>
            <person name="Lindquist E."/>
            <person name="Daum C."/>
            <person name="Ramamoorthy G.K."/>
            <person name="Gryganskyi A."/>
            <person name="Culley D."/>
            <person name="Magnuson J.K."/>
            <person name="James T.Y."/>
            <person name="O'Malley M.A."/>
            <person name="Stajich J.E."/>
            <person name="Spatafora J.W."/>
            <person name="Visel A."/>
            <person name="Grigoriev I.V."/>
        </authorList>
    </citation>
    <scope>NUCLEOTIDE SEQUENCE [LARGE SCALE GENOMIC DNA]</scope>
    <source>
        <strain evidence="1 2">NRRL 3301</strain>
    </source>
</reference>
<dbReference type="AlphaFoldDB" id="A0A1X2GCL5"/>
<comment type="caution">
    <text evidence="1">The sequence shown here is derived from an EMBL/GenBank/DDBJ whole genome shotgun (WGS) entry which is preliminary data.</text>
</comment>
<gene>
    <name evidence="1" type="ORF">DM01DRAFT_1337423</name>
</gene>
<dbReference type="EMBL" id="MCGT01000022">
    <property type="protein sequence ID" value="ORX50825.1"/>
    <property type="molecule type" value="Genomic_DNA"/>
</dbReference>
<organism evidence="1 2">
    <name type="scientific">Hesseltinella vesiculosa</name>
    <dbReference type="NCBI Taxonomy" id="101127"/>
    <lineage>
        <taxon>Eukaryota</taxon>
        <taxon>Fungi</taxon>
        <taxon>Fungi incertae sedis</taxon>
        <taxon>Mucoromycota</taxon>
        <taxon>Mucoromycotina</taxon>
        <taxon>Mucoromycetes</taxon>
        <taxon>Mucorales</taxon>
        <taxon>Cunninghamellaceae</taxon>
        <taxon>Hesseltinella</taxon>
    </lineage>
</organism>
<keyword evidence="2" id="KW-1185">Reference proteome</keyword>
<sequence length="91" mass="10364">MVSKALFEVPAGTYATADAEWCEGHGDCLYLPNIGIQHSLPSILVEVQSIVNATFMARPIRNCQQVQTLYQVAKEEYEKHHDIEQTTDKRW</sequence>
<dbReference type="OrthoDB" id="2252120at2759"/>
<dbReference type="Proteomes" id="UP000242146">
    <property type="component" value="Unassembled WGS sequence"/>
</dbReference>
<evidence type="ECO:0000313" key="2">
    <source>
        <dbReference type="Proteomes" id="UP000242146"/>
    </source>
</evidence>
<name>A0A1X2GCL5_9FUNG</name>